<comment type="caution">
    <text evidence="7">The sequence shown here is derived from an EMBL/GenBank/DDBJ whole genome shotgun (WGS) entry which is preliminary data.</text>
</comment>
<reference evidence="7 8" key="1">
    <citation type="submission" date="2019-03" db="EMBL/GenBank/DDBJ databases">
        <title>Genomic Encyclopedia of Type Strains, Phase III (KMG-III): the genomes of soil and plant-associated and newly described type strains.</title>
        <authorList>
            <person name="Whitman W."/>
        </authorList>
    </citation>
    <scope>NUCLEOTIDE SEQUENCE [LARGE SCALE GENOMIC DNA]</scope>
    <source>
        <strain evidence="7 8">CGMCC 1.12801</strain>
    </source>
</reference>
<evidence type="ECO:0000256" key="6">
    <source>
        <dbReference type="SAM" id="Phobius"/>
    </source>
</evidence>
<feature type="transmembrane region" description="Helical" evidence="6">
    <location>
        <begin position="152"/>
        <end position="173"/>
    </location>
</feature>
<dbReference type="Pfam" id="PF01594">
    <property type="entry name" value="AI-2E_transport"/>
    <property type="match status" value="1"/>
</dbReference>
<evidence type="ECO:0000256" key="5">
    <source>
        <dbReference type="ARBA" id="ARBA00023136"/>
    </source>
</evidence>
<feature type="transmembrane region" description="Helical" evidence="6">
    <location>
        <begin position="244"/>
        <end position="262"/>
    </location>
</feature>
<proteinExistence type="inferred from homology"/>
<sequence>MNIDKTPESPRNGFTAKVWTAVAIAASVIVVLLLLWKAVNVLLLTLAGAILSVYFHGLAGLLRRRLSVPQKFSLSLAVGITVLFLGGLFFLVGARIAEEATSFAEQLPKLLDDASAYVQQNKEIKSIVEEVKSTQTMEKVTPYLTKFFNSSFGFLGDIYVVIFIGVFFTASPVQYKKGMVKLLPAAARREGSEIIELISGNLKAWLKGMLFSMLVVFVLTAIGLVCLGVNLWLILAIIAGLLSFIPNFGPVIAIIPAALVALSQSPETALWVILLYCLVQLVESSFIMPLVQQKLIETPPALLIITQVFMGVWLGGWGVVLATPILVIVMVMVDNLYIKKQDRKEKSEQDSLHVG</sequence>
<feature type="transmembrane region" description="Helical" evidence="6">
    <location>
        <begin position="311"/>
        <end position="337"/>
    </location>
</feature>
<dbReference type="InterPro" id="IPR002549">
    <property type="entry name" value="AI-2E-like"/>
</dbReference>
<feature type="transmembrane region" description="Helical" evidence="6">
    <location>
        <begin position="18"/>
        <end position="36"/>
    </location>
</feature>
<keyword evidence="3 6" id="KW-0812">Transmembrane</keyword>
<evidence type="ECO:0000256" key="3">
    <source>
        <dbReference type="ARBA" id="ARBA00022692"/>
    </source>
</evidence>
<evidence type="ECO:0000313" key="8">
    <source>
        <dbReference type="Proteomes" id="UP000294752"/>
    </source>
</evidence>
<keyword evidence="8" id="KW-1185">Reference proteome</keyword>
<feature type="transmembrane region" description="Helical" evidence="6">
    <location>
        <begin position="210"/>
        <end position="238"/>
    </location>
</feature>
<evidence type="ECO:0000313" key="7">
    <source>
        <dbReference type="EMBL" id="TDS12324.1"/>
    </source>
</evidence>
<dbReference type="RefSeq" id="WP_166637850.1">
    <property type="nucleotide sequence ID" value="NZ_SNZV01000006.1"/>
</dbReference>
<gene>
    <name evidence="7" type="ORF">B0I21_106182</name>
</gene>
<name>A0A4R7CYU8_9SPHI</name>
<dbReference type="PANTHER" id="PTHR21716:SF62">
    <property type="entry name" value="TRANSPORT PROTEIN YDBI-RELATED"/>
    <property type="match status" value="1"/>
</dbReference>
<keyword evidence="5 6" id="KW-0472">Membrane</keyword>
<comment type="similarity">
    <text evidence="2">Belongs to the autoinducer-2 exporter (AI-2E) (TC 2.A.86) family.</text>
</comment>
<dbReference type="EMBL" id="SNZV01000006">
    <property type="protein sequence ID" value="TDS12324.1"/>
    <property type="molecule type" value="Genomic_DNA"/>
</dbReference>
<accession>A0A4R7CYU8</accession>
<protein>
    <submittedName>
        <fullName evidence="7">Putative PurR-regulated permease PerM</fullName>
    </submittedName>
</protein>
<feature type="transmembrane region" description="Helical" evidence="6">
    <location>
        <begin position="42"/>
        <end position="62"/>
    </location>
</feature>
<comment type="subcellular location">
    <subcellularLocation>
        <location evidence="1">Membrane</location>
        <topology evidence="1">Multi-pass membrane protein</topology>
    </subcellularLocation>
</comment>
<keyword evidence="4 6" id="KW-1133">Transmembrane helix</keyword>
<organism evidence="7 8">
    <name type="scientific">Sphingobacterium paludis</name>
    <dbReference type="NCBI Taxonomy" id="1476465"/>
    <lineage>
        <taxon>Bacteria</taxon>
        <taxon>Pseudomonadati</taxon>
        <taxon>Bacteroidota</taxon>
        <taxon>Sphingobacteriia</taxon>
        <taxon>Sphingobacteriales</taxon>
        <taxon>Sphingobacteriaceae</taxon>
        <taxon>Sphingobacterium</taxon>
    </lineage>
</organism>
<dbReference type="Proteomes" id="UP000294752">
    <property type="component" value="Unassembled WGS sequence"/>
</dbReference>
<dbReference type="AlphaFoldDB" id="A0A4R7CYU8"/>
<dbReference type="GO" id="GO:0016020">
    <property type="term" value="C:membrane"/>
    <property type="evidence" value="ECO:0007669"/>
    <property type="project" value="UniProtKB-SubCell"/>
</dbReference>
<evidence type="ECO:0000256" key="1">
    <source>
        <dbReference type="ARBA" id="ARBA00004141"/>
    </source>
</evidence>
<feature type="transmembrane region" description="Helical" evidence="6">
    <location>
        <begin position="269"/>
        <end position="291"/>
    </location>
</feature>
<evidence type="ECO:0000256" key="2">
    <source>
        <dbReference type="ARBA" id="ARBA00009773"/>
    </source>
</evidence>
<evidence type="ECO:0000256" key="4">
    <source>
        <dbReference type="ARBA" id="ARBA00022989"/>
    </source>
</evidence>
<dbReference type="GO" id="GO:0055085">
    <property type="term" value="P:transmembrane transport"/>
    <property type="evidence" value="ECO:0007669"/>
    <property type="project" value="TreeGrafter"/>
</dbReference>
<feature type="transmembrane region" description="Helical" evidence="6">
    <location>
        <begin position="74"/>
        <end position="97"/>
    </location>
</feature>
<dbReference type="PANTHER" id="PTHR21716">
    <property type="entry name" value="TRANSMEMBRANE PROTEIN"/>
    <property type="match status" value="1"/>
</dbReference>